<keyword evidence="3" id="KW-1185">Reference proteome</keyword>
<accession>A0ABN6S2H9</accession>
<sequence>MAKKKAKTKKKMGRPSKYTKKLAALICELIVDGHTLRQLAAREDMPSVPAIFRWLESHPDFRKQYTRAKELQTEILVDEMRTIAFDGSLDVEKRKDRHGNEYDATRPDIVQRSKLMVDTIKWQAGKLKPKKYGDKLDLNHSGKIETATPTLRISGTVPQSDDK</sequence>
<gene>
    <name evidence="2" type="ORF">SYK_06730</name>
</gene>
<evidence type="ECO:0008006" key="4">
    <source>
        <dbReference type="Google" id="ProtNLM"/>
    </source>
</evidence>
<name>A0ABN6S2H9_9BACT</name>
<dbReference type="Proteomes" id="UP001317742">
    <property type="component" value="Chromosome"/>
</dbReference>
<proteinExistence type="predicted"/>
<dbReference type="InterPro" id="IPR048683">
    <property type="entry name" value="Sf6_terminase"/>
</dbReference>
<dbReference type="EMBL" id="AP026709">
    <property type="protein sequence ID" value="BDQ36313.1"/>
    <property type="molecule type" value="Genomic_DNA"/>
</dbReference>
<dbReference type="RefSeq" id="WP_281762228.1">
    <property type="nucleotide sequence ID" value="NZ_AP026709.1"/>
</dbReference>
<dbReference type="Gene3D" id="1.10.10.60">
    <property type="entry name" value="Homeodomain-like"/>
    <property type="match status" value="1"/>
</dbReference>
<protein>
    <recommendedName>
        <fullName evidence="4">Terminase small subunit</fullName>
    </recommendedName>
</protein>
<evidence type="ECO:0000256" key="1">
    <source>
        <dbReference type="SAM" id="MobiDB-lite"/>
    </source>
</evidence>
<evidence type="ECO:0000313" key="3">
    <source>
        <dbReference type="Proteomes" id="UP001317742"/>
    </source>
</evidence>
<evidence type="ECO:0000313" key="2">
    <source>
        <dbReference type="EMBL" id="BDQ36313.1"/>
    </source>
</evidence>
<reference evidence="2 3" key="1">
    <citation type="submission" date="2022-08" db="EMBL/GenBank/DDBJ databases">
        <title>Genome Sequence of the sulphate-reducing bacterium, Pseudodesulfovibrio sp. SYK.</title>
        <authorList>
            <person name="Kondo R."/>
            <person name="Kataoka T."/>
        </authorList>
    </citation>
    <scope>NUCLEOTIDE SEQUENCE [LARGE SCALE GENOMIC DNA]</scope>
    <source>
        <strain evidence="2 3">SYK</strain>
    </source>
</reference>
<feature type="region of interest" description="Disordered" evidence="1">
    <location>
        <begin position="139"/>
        <end position="163"/>
    </location>
</feature>
<feature type="compositionally biased region" description="Polar residues" evidence="1">
    <location>
        <begin position="147"/>
        <end position="163"/>
    </location>
</feature>
<organism evidence="2 3">
    <name type="scientific">Pseudodesulfovibrio nedwellii</name>
    <dbReference type="NCBI Taxonomy" id="2973072"/>
    <lineage>
        <taxon>Bacteria</taxon>
        <taxon>Pseudomonadati</taxon>
        <taxon>Thermodesulfobacteriota</taxon>
        <taxon>Desulfovibrionia</taxon>
        <taxon>Desulfovibrionales</taxon>
        <taxon>Desulfovibrionaceae</taxon>
    </lineage>
</organism>
<dbReference type="Pfam" id="PF20901">
    <property type="entry name" value="Sf6_terminase"/>
    <property type="match status" value="1"/>
</dbReference>